<dbReference type="RefSeq" id="WP_007095345.1">
    <property type="nucleotide sequence ID" value="NZ_CP142125.1"/>
</dbReference>
<dbReference type="EMBL" id="ABIB01000001">
    <property type="protein sequence ID" value="EDP98332.1"/>
    <property type="molecule type" value="Genomic_DNA"/>
</dbReference>
<dbReference type="Proteomes" id="UP000002945">
    <property type="component" value="Unassembled WGS sequence"/>
</dbReference>
<name>A9DKI3_9FLAO</name>
<accession>A9DKI3</accession>
<evidence type="ECO:0000313" key="1">
    <source>
        <dbReference type="EMBL" id="EDP98332.1"/>
    </source>
</evidence>
<reference evidence="1 2" key="1">
    <citation type="journal article" date="2011" name="J. Bacteriol.">
        <title>Genome sequence of the algicidal bacterium Kordia algicida OT-1.</title>
        <authorList>
            <person name="Lee H.S."/>
            <person name="Kang S.G."/>
            <person name="Kwon K.K."/>
            <person name="Lee J.H."/>
            <person name="Kim S.J."/>
        </authorList>
    </citation>
    <scope>NUCLEOTIDE SEQUENCE [LARGE SCALE GENOMIC DNA]</scope>
    <source>
        <strain evidence="1 2">OT-1</strain>
    </source>
</reference>
<dbReference type="AlphaFoldDB" id="A9DKI3"/>
<gene>
    <name evidence="1" type="ORF">KAOT1_13982</name>
</gene>
<evidence type="ECO:0000313" key="2">
    <source>
        <dbReference type="Proteomes" id="UP000002945"/>
    </source>
</evidence>
<dbReference type="eggNOG" id="ENOG5033KNX">
    <property type="taxonomic scope" value="Bacteria"/>
</dbReference>
<organism evidence="1 2">
    <name type="scientific">Kordia algicida OT-1</name>
    <dbReference type="NCBI Taxonomy" id="391587"/>
    <lineage>
        <taxon>Bacteria</taxon>
        <taxon>Pseudomonadati</taxon>
        <taxon>Bacteroidota</taxon>
        <taxon>Flavobacteriia</taxon>
        <taxon>Flavobacteriales</taxon>
        <taxon>Flavobacteriaceae</taxon>
        <taxon>Kordia</taxon>
    </lineage>
</organism>
<protein>
    <submittedName>
        <fullName evidence="1">Uncharacterized protein</fullName>
    </submittedName>
</protein>
<sequence length="174" mass="20585">MQLLISHQEVAILKNFLAELLRDEVLIINTNLGLEIYYESSYDCTKLIKDTFAIVACKKCNTEDRYRFFSFQNEQEIQRFMNASMQKLAGMPLFINYTKSTLRQLQLQFESNRKLIGKLLKIWDEVARNLRIKNVSTHKIQAFRNKFQAIYINKVENEVLKELIIEVLDKKNVN</sequence>
<keyword evidence="2" id="KW-1185">Reference proteome</keyword>
<comment type="caution">
    <text evidence="1">The sequence shown here is derived from an EMBL/GenBank/DDBJ whole genome shotgun (WGS) entry which is preliminary data.</text>
</comment>
<proteinExistence type="predicted"/>
<dbReference type="HOGENOM" id="CLU_1433585_0_0_10"/>